<proteinExistence type="predicted"/>
<dbReference type="STRING" id="1703345.A3860_35420"/>
<dbReference type="EMBL" id="LVYD01000070">
    <property type="protein sequence ID" value="OQP59936.1"/>
    <property type="molecule type" value="Genomic_DNA"/>
</dbReference>
<dbReference type="Proteomes" id="UP000192796">
    <property type="component" value="Unassembled WGS sequence"/>
</dbReference>
<reference evidence="1 2" key="1">
    <citation type="submission" date="2016-03" db="EMBL/GenBank/DDBJ databases">
        <title>Niastella vici sp. nov., isolated from farmland soil.</title>
        <authorList>
            <person name="Chen L."/>
            <person name="Wang D."/>
            <person name="Yang S."/>
            <person name="Wang G."/>
        </authorList>
    </citation>
    <scope>NUCLEOTIDE SEQUENCE [LARGE SCALE GENOMIC DNA]</scope>
    <source>
        <strain evidence="1 2">DJ57</strain>
    </source>
</reference>
<comment type="caution">
    <text evidence="1">The sequence shown here is derived from an EMBL/GenBank/DDBJ whole genome shotgun (WGS) entry which is preliminary data.</text>
</comment>
<accession>A0A1V9FNV1</accession>
<gene>
    <name evidence="1" type="ORF">A3860_35420</name>
</gene>
<keyword evidence="2" id="KW-1185">Reference proteome</keyword>
<sequence length="155" mass="16828">MTILTGCTAGAQLKDGIKNIYAFRAEHLPGIVAVDPQGNPTHQGPDTLYTIYIESTKPIQWLKAWKNGKTYSIIAMPVADTSVDAGIKKANGEHVLIILTKGNVLWRLDLTPAEKQAPPPQKIKPGHMLLQGRQGTKTVVRSVGNEVELKLPDAV</sequence>
<dbReference type="AlphaFoldDB" id="A0A1V9FNV1"/>
<evidence type="ECO:0000313" key="1">
    <source>
        <dbReference type="EMBL" id="OQP59936.1"/>
    </source>
</evidence>
<protein>
    <submittedName>
        <fullName evidence="1">Uncharacterized protein</fullName>
    </submittedName>
</protein>
<evidence type="ECO:0000313" key="2">
    <source>
        <dbReference type="Proteomes" id="UP000192796"/>
    </source>
</evidence>
<organism evidence="1 2">
    <name type="scientific">Niastella vici</name>
    <dbReference type="NCBI Taxonomy" id="1703345"/>
    <lineage>
        <taxon>Bacteria</taxon>
        <taxon>Pseudomonadati</taxon>
        <taxon>Bacteroidota</taxon>
        <taxon>Chitinophagia</taxon>
        <taxon>Chitinophagales</taxon>
        <taxon>Chitinophagaceae</taxon>
        <taxon>Niastella</taxon>
    </lineage>
</organism>
<name>A0A1V9FNV1_9BACT</name>